<evidence type="ECO:0000313" key="3">
    <source>
        <dbReference type="Proteomes" id="UP000800200"/>
    </source>
</evidence>
<dbReference type="GO" id="GO:0004672">
    <property type="term" value="F:protein kinase activity"/>
    <property type="evidence" value="ECO:0007669"/>
    <property type="project" value="InterPro"/>
</dbReference>
<dbReference type="PANTHER" id="PTHR24345">
    <property type="entry name" value="SERINE/THREONINE-PROTEIN KINASE PLK"/>
    <property type="match status" value="1"/>
</dbReference>
<dbReference type="InterPro" id="IPR011009">
    <property type="entry name" value="Kinase-like_dom_sf"/>
</dbReference>
<protein>
    <submittedName>
        <fullName evidence="2">Kinase-like protein</fullName>
    </submittedName>
</protein>
<dbReference type="OrthoDB" id="4062651at2759"/>
<dbReference type="InterPro" id="IPR000719">
    <property type="entry name" value="Prot_kinase_dom"/>
</dbReference>
<dbReference type="PROSITE" id="PS50011">
    <property type="entry name" value="PROTEIN_KINASE_DOM"/>
    <property type="match status" value="1"/>
</dbReference>
<dbReference type="PROSITE" id="PS00108">
    <property type="entry name" value="PROTEIN_KINASE_ST"/>
    <property type="match status" value="1"/>
</dbReference>
<name>A0A6A6EC83_9PEZI</name>
<dbReference type="SMART" id="SM00220">
    <property type="entry name" value="S_TKc"/>
    <property type="match status" value="1"/>
</dbReference>
<dbReference type="GO" id="GO:0005524">
    <property type="term" value="F:ATP binding"/>
    <property type="evidence" value="ECO:0007669"/>
    <property type="project" value="InterPro"/>
</dbReference>
<dbReference type="Gene3D" id="1.10.510.10">
    <property type="entry name" value="Transferase(Phosphotransferase) domain 1"/>
    <property type="match status" value="1"/>
</dbReference>
<dbReference type="AlphaFoldDB" id="A0A6A6EC83"/>
<evidence type="ECO:0000313" key="2">
    <source>
        <dbReference type="EMBL" id="KAF2189364.1"/>
    </source>
</evidence>
<dbReference type="Gene3D" id="3.30.200.20">
    <property type="entry name" value="Phosphorylase Kinase, domain 1"/>
    <property type="match status" value="1"/>
</dbReference>
<reference evidence="2" key="1">
    <citation type="journal article" date="2020" name="Stud. Mycol.">
        <title>101 Dothideomycetes genomes: a test case for predicting lifestyles and emergence of pathogens.</title>
        <authorList>
            <person name="Haridas S."/>
            <person name="Albert R."/>
            <person name="Binder M."/>
            <person name="Bloem J."/>
            <person name="Labutti K."/>
            <person name="Salamov A."/>
            <person name="Andreopoulos B."/>
            <person name="Baker S."/>
            <person name="Barry K."/>
            <person name="Bills G."/>
            <person name="Bluhm B."/>
            <person name="Cannon C."/>
            <person name="Castanera R."/>
            <person name="Culley D."/>
            <person name="Daum C."/>
            <person name="Ezra D."/>
            <person name="Gonzalez J."/>
            <person name="Henrissat B."/>
            <person name="Kuo A."/>
            <person name="Liang C."/>
            <person name="Lipzen A."/>
            <person name="Lutzoni F."/>
            <person name="Magnuson J."/>
            <person name="Mondo S."/>
            <person name="Nolan M."/>
            <person name="Ohm R."/>
            <person name="Pangilinan J."/>
            <person name="Park H.-J."/>
            <person name="Ramirez L."/>
            <person name="Alfaro M."/>
            <person name="Sun H."/>
            <person name="Tritt A."/>
            <person name="Yoshinaga Y."/>
            <person name="Zwiers L.-H."/>
            <person name="Turgeon B."/>
            <person name="Goodwin S."/>
            <person name="Spatafora J."/>
            <person name="Crous P."/>
            <person name="Grigoriev I."/>
        </authorList>
    </citation>
    <scope>NUCLEOTIDE SEQUENCE</scope>
    <source>
        <strain evidence="2">CBS 207.26</strain>
    </source>
</reference>
<organism evidence="2 3">
    <name type="scientific">Zopfia rhizophila CBS 207.26</name>
    <dbReference type="NCBI Taxonomy" id="1314779"/>
    <lineage>
        <taxon>Eukaryota</taxon>
        <taxon>Fungi</taxon>
        <taxon>Dikarya</taxon>
        <taxon>Ascomycota</taxon>
        <taxon>Pezizomycotina</taxon>
        <taxon>Dothideomycetes</taxon>
        <taxon>Dothideomycetes incertae sedis</taxon>
        <taxon>Zopfiaceae</taxon>
        <taxon>Zopfia</taxon>
    </lineage>
</organism>
<keyword evidence="2" id="KW-0418">Kinase</keyword>
<keyword evidence="3" id="KW-1185">Reference proteome</keyword>
<dbReference type="Pfam" id="PF00069">
    <property type="entry name" value="Pkinase"/>
    <property type="match status" value="1"/>
</dbReference>
<dbReference type="Proteomes" id="UP000800200">
    <property type="component" value="Unassembled WGS sequence"/>
</dbReference>
<gene>
    <name evidence="2" type="ORF">K469DRAFT_683758</name>
</gene>
<proteinExistence type="predicted"/>
<dbReference type="EMBL" id="ML994621">
    <property type="protein sequence ID" value="KAF2189364.1"/>
    <property type="molecule type" value="Genomic_DNA"/>
</dbReference>
<evidence type="ECO:0000259" key="1">
    <source>
        <dbReference type="PROSITE" id="PS50011"/>
    </source>
</evidence>
<feature type="domain" description="Protein kinase" evidence="1">
    <location>
        <begin position="42"/>
        <end position="368"/>
    </location>
</feature>
<dbReference type="SUPFAM" id="SSF56112">
    <property type="entry name" value="Protein kinase-like (PK-like)"/>
    <property type="match status" value="1"/>
</dbReference>
<dbReference type="InterPro" id="IPR008271">
    <property type="entry name" value="Ser/Thr_kinase_AS"/>
</dbReference>
<dbReference type="CDD" id="cd00180">
    <property type="entry name" value="PKc"/>
    <property type="match status" value="1"/>
</dbReference>
<accession>A0A6A6EC83</accession>
<keyword evidence="2" id="KW-0808">Transferase</keyword>
<dbReference type="GO" id="GO:0005634">
    <property type="term" value="C:nucleus"/>
    <property type="evidence" value="ECO:0007669"/>
    <property type="project" value="TreeGrafter"/>
</dbReference>
<sequence>MKEANSGDASTTPCISINGTPLDWSGRLSSHVDFHKDEILPLLQGRFLGYGIHGGVYETTCNGVQLAWKRKFCRYRIGDRERREIEIIKRLDHRHIIQLVGTYTHGPFLGLLMWPVATCDLATFIEDLDWFRRMDGAELNKDLHAGFFSVADSSDEGSMRAARLVALGIYSHLTVAEVIRMTAARLEHALGCMASAIAYLHYSGIKHKDLKPSNVLLSHNGLWVTDFGTATDFSILSRSTTESGERGTPKYFAPEVAAFAPSGRSADIFSLGCIFLEIFTLCIGYSLEETQRLRVHHDKSFQSNLDRILEWFNFGRISQREPSDSHLLGLVRCMIDRNPANRPTAQLVEEKLELIGGLCNTAESAPFFGSCCSTPMLAEQPAQAILPPDHSLLKREMTISIGNTYLIRPPRLNTYVFFIIQSIPDIIAEVHIFLFNG</sequence>